<dbReference type="AlphaFoldDB" id="S3ZUL3"/>
<protein>
    <submittedName>
        <fullName evidence="1">Uncharacterized protein</fullName>
    </submittedName>
</protein>
<name>S3ZUL3_9ACTN</name>
<evidence type="ECO:0000313" key="1">
    <source>
        <dbReference type="EMBL" id="EPH46883.1"/>
    </source>
</evidence>
<dbReference type="OrthoDB" id="4336404at2"/>
<evidence type="ECO:0000313" key="2">
    <source>
        <dbReference type="Proteomes" id="UP000014629"/>
    </source>
</evidence>
<dbReference type="PATRIC" id="fig|1286094.4.peg.46"/>
<dbReference type="Proteomes" id="UP000014629">
    <property type="component" value="Unassembled WGS sequence"/>
</dbReference>
<organism evidence="1 2">
    <name type="scientific">Streptomyces aurantiacus JA 4570</name>
    <dbReference type="NCBI Taxonomy" id="1286094"/>
    <lineage>
        <taxon>Bacteria</taxon>
        <taxon>Bacillati</taxon>
        <taxon>Actinomycetota</taxon>
        <taxon>Actinomycetes</taxon>
        <taxon>Kitasatosporales</taxon>
        <taxon>Streptomycetaceae</taxon>
        <taxon>Streptomyces</taxon>
        <taxon>Streptomyces aurantiacus group</taxon>
    </lineage>
</organism>
<dbReference type="RefSeq" id="WP_016638185.1">
    <property type="nucleotide sequence ID" value="NZ_AOPZ01000003.1"/>
</dbReference>
<accession>S3ZUL3</accession>
<keyword evidence="2" id="KW-1185">Reference proteome</keyword>
<sequence>MHTLRIPAQRQQRSAAALIRAIAHRTPRLRPESVCERSRCFVAWTGEEADCWNCGLPATFRSARRGSALQRLLTAVDAHTLRTRTAPKAVPA</sequence>
<gene>
    <name evidence="1" type="ORF">STRAU_0049</name>
</gene>
<reference evidence="1 2" key="1">
    <citation type="submission" date="2013-02" db="EMBL/GenBank/DDBJ databases">
        <title>Draft Genome Sequence of Streptomyces aurantiacus, Which Produces Setomimycin.</title>
        <authorList>
            <person name="Gruening B.A."/>
            <person name="Praeg A."/>
            <person name="Erxleben A."/>
            <person name="Guenther S."/>
            <person name="Mueller M."/>
        </authorList>
    </citation>
    <scope>NUCLEOTIDE SEQUENCE [LARGE SCALE GENOMIC DNA]</scope>
    <source>
        <strain evidence="1 2">JA 4570</strain>
    </source>
</reference>
<dbReference type="EMBL" id="AOPZ01000003">
    <property type="protein sequence ID" value="EPH46883.1"/>
    <property type="molecule type" value="Genomic_DNA"/>
</dbReference>
<proteinExistence type="predicted"/>
<comment type="caution">
    <text evidence="1">The sequence shown here is derived from an EMBL/GenBank/DDBJ whole genome shotgun (WGS) entry which is preliminary data.</text>
</comment>